<dbReference type="PANTHER" id="PTHR10491">
    <property type="entry name" value="DTDP-4-DEHYDRORHAMNOSE REDUCTASE"/>
    <property type="match status" value="1"/>
</dbReference>
<evidence type="ECO:0000256" key="2">
    <source>
        <dbReference type="ARBA" id="ARBA00010944"/>
    </source>
</evidence>
<dbReference type="PANTHER" id="PTHR10491:SF4">
    <property type="entry name" value="METHIONINE ADENOSYLTRANSFERASE 2 SUBUNIT BETA"/>
    <property type="match status" value="1"/>
</dbReference>
<feature type="domain" description="RmlD-like substrate binding" evidence="7">
    <location>
        <begin position="1"/>
        <end position="292"/>
    </location>
</feature>
<accession>A0A410GEL8</accession>
<dbReference type="Gene3D" id="3.40.50.720">
    <property type="entry name" value="NAD(P)-binding Rossmann-like Domain"/>
    <property type="match status" value="1"/>
</dbReference>
<comment type="pathway">
    <text evidence="1 6">Carbohydrate biosynthesis; dTDP-L-rhamnose biosynthesis.</text>
</comment>
<protein>
    <recommendedName>
        <fullName evidence="4 6">dTDP-4-dehydrorhamnose reductase</fullName>
        <ecNumber evidence="3 6">1.1.1.133</ecNumber>
    </recommendedName>
</protein>
<evidence type="ECO:0000256" key="3">
    <source>
        <dbReference type="ARBA" id="ARBA00012929"/>
    </source>
</evidence>
<evidence type="ECO:0000259" key="7">
    <source>
        <dbReference type="Pfam" id="PF04321"/>
    </source>
</evidence>
<dbReference type="RefSeq" id="WP_128355736.1">
    <property type="nucleotide sequence ID" value="NZ_CP022987.1"/>
</dbReference>
<dbReference type="GO" id="GO:0019305">
    <property type="term" value="P:dTDP-rhamnose biosynthetic process"/>
    <property type="evidence" value="ECO:0007669"/>
    <property type="project" value="UniProtKB-UniPathway"/>
</dbReference>
<dbReference type="Gene3D" id="3.90.25.10">
    <property type="entry name" value="UDP-galactose 4-epimerase, domain 1"/>
    <property type="match status" value="1"/>
</dbReference>
<name>A0A410GEL8_9BURK</name>
<dbReference type="InterPro" id="IPR036291">
    <property type="entry name" value="NAD(P)-bd_dom_sf"/>
</dbReference>
<evidence type="ECO:0000313" key="9">
    <source>
        <dbReference type="Proteomes" id="UP000283474"/>
    </source>
</evidence>
<dbReference type="NCBIfam" id="TIGR01214">
    <property type="entry name" value="rmlD"/>
    <property type="match status" value="1"/>
</dbReference>
<evidence type="ECO:0000256" key="6">
    <source>
        <dbReference type="RuleBase" id="RU364082"/>
    </source>
</evidence>
<dbReference type="GO" id="GO:0005829">
    <property type="term" value="C:cytosol"/>
    <property type="evidence" value="ECO:0007669"/>
    <property type="project" value="TreeGrafter"/>
</dbReference>
<dbReference type="InterPro" id="IPR005913">
    <property type="entry name" value="dTDP_dehydrorham_reduct"/>
</dbReference>
<dbReference type="EC" id="1.1.1.133" evidence="3 6"/>
<dbReference type="GO" id="GO:0008831">
    <property type="term" value="F:dTDP-4-dehydrorhamnose reductase activity"/>
    <property type="evidence" value="ECO:0007669"/>
    <property type="project" value="UniProtKB-EC"/>
</dbReference>
<keyword evidence="6" id="KW-0560">Oxidoreductase</keyword>
<proteinExistence type="inferred from homology"/>
<dbReference type="CDD" id="cd05254">
    <property type="entry name" value="dTDP_HR_like_SDR_e"/>
    <property type="match status" value="1"/>
</dbReference>
<keyword evidence="9" id="KW-1185">Reference proteome</keyword>
<dbReference type="KEGG" id="pus:CKA81_13480"/>
<evidence type="ECO:0000256" key="5">
    <source>
        <dbReference type="ARBA" id="ARBA00048200"/>
    </source>
</evidence>
<reference evidence="8 9" key="1">
    <citation type="submission" date="2017-08" db="EMBL/GenBank/DDBJ databases">
        <authorList>
            <person name="Park S.-J."/>
            <person name="Kim H."/>
        </authorList>
    </citation>
    <scope>NUCLEOTIDE SEQUENCE [LARGE SCALE GENOMIC DNA]</scope>
    <source>
        <strain evidence="9">ye3</strain>
    </source>
</reference>
<dbReference type="InterPro" id="IPR029903">
    <property type="entry name" value="RmlD-like-bd"/>
</dbReference>
<comment type="similarity">
    <text evidence="2 6">Belongs to the dTDP-4-dehydrorhamnose reductase family.</text>
</comment>
<dbReference type="AlphaFoldDB" id="A0A410GEL8"/>
<dbReference type="Pfam" id="PF04321">
    <property type="entry name" value="RmlD_sub_bind"/>
    <property type="match status" value="1"/>
</dbReference>
<dbReference type="SUPFAM" id="SSF51735">
    <property type="entry name" value="NAD(P)-binding Rossmann-fold domains"/>
    <property type="match status" value="1"/>
</dbReference>
<evidence type="ECO:0000256" key="1">
    <source>
        <dbReference type="ARBA" id="ARBA00004781"/>
    </source>
</evidence>
<comment type="cofactor">
    <cofactor evidence="6">
        <name>Mg(2+)</name>
        <dbReference type="ChEBI" id="CHEBI:18420"/>
    </cofactor>
    <text evidence="6">Binds 1 Mg(2+) ion per monomer.</text>
</comment>
<dbReference type="OrthoDB" id="9803892at2"/>
<gene>
    <name evidence="8" type="primary">rfbD</name>
    <name evidence="8" type="ORF">CKA81_13480</name>
</gene>
<sequence>MKILLTGARGQLGRCLQDRYPDQAHLLMPDRQELDMSQPASIAEYVRQAQPDWIINAAAYTAVDRAETEPDLALAVNATAPAELAGVAREVGARLVHVSTDYVFNGSAVQPYGEADPTNPLNVYGATKLQGEKAVLAAMPAACVIRTSWVYSEYGNNFLRTMLRVAERYQAKEEPPSSPIRVVDDQIGCPTYAGDLADAILAIHGMSQPVSGLYHYSGATVLSWFVFAKRIFDCKHSMDASFVVPALEPIPTSDYPTPAARPASSVLSCEKIASLGIEPRPLEQALAYVMARV</sequence>
<dbReference type="EMBL" id="CP022987">
    <property type="protein sequence ID" value="QAA94742.1"/>
    <property type="molecule type" value="Genomic_DNA"/>
</dbReference>
<comment type="catalytic activity">
    <reaction evidence="5 6">
        <text>dTDP-beta-L-rhamnose + NADP(+) = dTDP-4-dehydro-beta-L-rhamnose + NADPH + H(+)</text>
        <dbReference type="Rhea" id="RHEA:21796"/>
        <dbReference type="ChEBI" id="CHEBI:15378"/>
        <dbReference type="ChEBI" id="CHEBI:57510"/>
        <dbReference type="ChEBI" id="CHEBI:57783"/>
        <dbReference type="ChEBI" id="CHEBI:58349"/>
        <dbReference type="ChEBI" id="CHEBI:62830"/>
        <dbReference type="EC" id="1.1.1.133"/>
    </reaction>
</comment>
<dbReference type="Proteomes" id="UP000283474">
    <property type="component" value="Chromosome"/>
</dbReference>
<dbReference type="UniPathway" id="UPA00124"/>
<evidence type="ECO:0000313" key="8">
    <source>
        <dbReference type="EMBL" id="QAA94742.1"/>
    </source>
</evidence>
<evidence type="ECO:0000256" key="4">
    <source>
        <dbReference type="ARBA" id="ARBA00017099"/>
    </source>
</evidence>
<keyword evidence="6" id="KW-0521">NADP</keyword>
<organism evidence="8 9">
    <name type="scientific">Pollutimonas thiosulfatoxidans</name>
    <dbReference type="NCBI Taxonomy" id="2028345"/>
    <lineage>
        <taxon>Bacteria</taxon>
        <taxon>Pseudomonadati</taxon>
        <taxon>Pseudomonadota</taxon>
        <taxon>Betaproteobacteria</taxon>
        <taxon>Burkholderiales</taxon>
        <taxon>Alcaligenaceae</taxon>
        <taxon>Pollutimonas</taxon>
    </lineage>
</organism>
<comment type="function">
    <text evidence="6">Catalyzes the reduction of dTDP-6-deoxy-L-lyxo-4-hexulose to yield dTDP-L-rhamnose.</text>
</comment>